<evidence type="ECO:0000313" key="1">
    <source>
        <dbReference type="EMBL" id="GAD19065.1"/>
    </source>
</evidence>
<reference evidence="1 2" key="1">
    <citation type="journal article" date="2013" name="Genome Announc.">
        <title>Draft Genome Sequence of Helicobacter fennelliae Strain MRY12-0050, Isolated from a Bacteremia Patient.</title>
        <authorList>
            <person name="Rimbara E."/>
            <person name="Matsui M."/>
            <person name="Mori S."/>
            <person name="Suzuki S."/>
            <person name="Suzuki M."/>
            <person name="Kim H."/>
            <person name="Sekizuka T."/>
            <person name="Kuroda M."/>
            <person name="Shibayama K."/>
        </authorList>
    </citation>
    <scope>NUCLEOTIDE SEQUENCE [LARGE SCALE GENOMIC DNA]</scope>
    <source>
        <strain evidence="1 2">MRY12-0050</strain>
    </source>
</reference>
<proteinExistence type="predicted"/>
<evidence type="ECO:0000313" key="2">
    <source>
        <dbReference type="Proteomes" id="UP000018143"/>
    </source>
</evidence>
<protein>
    <submittedName>
        <fullName evidence="1">Uncharacterized protein</fullName>
    </submittedName>
</protein>
<dbReference type="AlphaFoldDB" id="T1CYQ8"/>
<sequence length="258" mass="30410">MAVVEWRATCGTKNASIKCKRPNWDKVKRAYDEINKIDKSDIDKAYEVVFNDEKNKFIKKGEQEWIARQKAHEIANKTKVSQARYEKVGGEALRYFKGNREYYRNTCTLQISYALNFGRMSLHNTIKKREFGSVGGAIIEQKELLYILGVIDMRDFLLQQWRQPEFKESLYEIKSYDVLLSRNKTLLQKLKDLKSKGLVTIGGGRFRDKKYLKSFWHSTLWDTNEFVDVRNNRNINYLGGIDDGVEFLAKELFFWELK</sequence>
<comment type="caution">
    <text evidence="1">The sequence shown here is derived from an EMBL/GenBank/DDBJ whole genome shotgun (WGS) entry which is preliminary data.</text>
</comment>
<name>T1CYQ8_9HELI</name>
<keyword evidence="2" id="KW-1185">Reference proteome</keyword>
<accession>T1CYQ8</accession>
<organism evidence="1 2">
    <name type="scientific">Helicobacter fennelliae MRY12-0050</name>
    <dbReference type="NCBI Taxonomy" id="1325130"/>
    <lineage>
        <taxon>Bacteria</taxon>
        <taxon>Pseudomonadati</taxon>
        <taxon>Campylobacterota</taxon>
        <taxon>Epsilonproteobacteria</taxon>
        <taxon>Campylobacterales</taxon>
        <taxon>Helicobacteraceae</taxon>
        <taxon>Helicobacter</taxon>
    </lineage>
</organism>
<gene>
    <name evidence="1" type="ORF">HFN_0196</name>
</gene>
<dbReference type="EMBL" id="BASD01000014">
    <property type="protein sequence ID" value="GAD19065.1"/>
    <property type="molecule type" value="Genomic_DNA"/>
</dbReference>
<dbReference type="OrthoDB" id="8480759at2"/>
<dbReference type="RefSeq" id="WP_014667034.1">
    <property type="nucleotide sequence ID" value="NZ_BASD01000014.1"/>
</dbReference>
<dbReference type="STRING" id="1325130.HFN_0196"/>
<dbReference type="GeneID" id="66539840"/>
<dbReference type="Gene3D" id="3.90.1720.70">
    <property type="match status" value="1"/>
</dbReference>
<dbReference type="Proteomes" id="UP000018143">
    <property type="component" value="Unassembled WGS sequence"/>
</dbReference>